<dbReference type="AlphaFoldDB" id="W5M6D9"/>
<dbReference type="InterPro" id="IPR013083">
    <property type="entry name" value="Znf_RING/FYVE/PHD"/>
</dbReference>
<dbReference type="InterPro" id="IPR000315">
    <property type="entry name" value="Znf_B-box"/>
</dbReference>
<evidence type="ECO:0000256" key="2">
    <source>
        <dbReference type="ARBA" id="ARBA00022723"/>
    </source>
</evidence>
<reference evidence="16" key="3">
    <citation type="submission" date="2025-09" db="UniProtKB">
        <authorList>
            <consortium name="Ensembl"/>
        </authorList>
    </citation>
    <scope>IDENTIFICATION</scope>
</reference>
<dbReference type="Pfam" id="PF00439">
    <property type="entry name" value="Bromodomain"/>
    <property type="match status" value="1"/>
</dbReference>
<dbReference type="SMART" id="SM00336">
    <property type="entry name" value="BBOX"/>
    <property type="match status" value="1"/>
</dbReference>
<proteinExistence type="predicted"/>
<comment type="subcellular location">
    <subcellularLocation>
        <location evidence="1">Nucleus</location>
    </subcellularLocation>
</comment>
<evidence type="ECO:0000256" key="1">
    <source>
        <dbReference type="ARBA" id="ARBA00004123"/>
    </source>
</evidence>
<dbReference type="InterPro" id="IPR037372">
    <property type="entry name" value="TRIM66_Bbox1_Znf"/>
</dbReference>
<dbReference type="GeneTree" id="ENSGT00940000159240"/>
<dbReference type="Gene3D" id="3.30.160.60">
    <property type="entry name" value="Classic Zinc Finger"/>
    <property type="match status" value="1"/>
</dbReference>
<dbReference type="PANTHER" id="PTHR45915">
    <property type="entry name" value="TRANSCRIPTION INTERMEDIARY FACTOR"/>
    <property type="match status" value="1"/>
</dbReference>
<evidence type="ECO:0000256" key="11">
    <source>
        <dbReference type="SAM" id="Coils"/>
    </source>
</evidence>
<evidence type="ECO:0000256" key="6">
    <source>
        <dbReference type="ARBA" id="ARBA00023054"/>
    </source>
</evidence>
<keyword evidence="8" id="KW-0539">Nucleus</keyword>
<feature type="domain" description="B box-type" evidence="15">
    <location>
        <begin position="60"/>
        <end position="101"/>
    </location>
</feature>
<dbReference type="GO" id="GO:0008270">
    <property type="term" value="F:zinc ion binding"/>
    <property type="evidence" value="ECO:0007669"/>
    <property type="project" value="UniProtKB-KW"/>
</dbReference>
<dbReference type="Pfam" id="PF25287">
    <property type="entry name" value="zf-B_box_Trim66"/>
    <property type="match status" value="1"/>
</dbReference>
<evidence type="ECO:0000259" key="13">
    <source>
        <dbReference type="PROSITE" id="PS50014"/>
    </source>
</evidence>
<protein>
    <submittedName>
        <fullName evidence="16">Tripartite motif containing 66</fullName>
    </submittedName>
</protein>
<keyword evidence="4 9" id="KW-0863">Zinc-finger</keyword>
<feature type="domain" description="PHD-type" evidence="14">
    <location>
        <begin position="961"/>
        <end position="1008"/>
    </location>
</feature>
<dbReference type="PROSITE" id="PS50016">
    <property type="entry name" value="ZF_PHD_2"/>
    <property type="match status" value="1"/>
</dbReference>
<feature type="region of interest" description="Disordered" evidence="12">
    <location>
        <begin position="688"/>
        <end position="725"/>
    </location>
</feature>
<organism evidence="16 17">
    <name type="scientific">Lepisosteus oculatus</name>
    <name type="common">Spotted gar</name>
    <dbReference type="NCBI Taxonomy" id="7918"/>
    <lineage>
        <taxon>Eukaryota</taxon>
        <taxon>Metazoa</taxon>
        <taxon>Chordata</taxon>
        <taxon>Craniata</taxon>
        <taxon>Vertebrata</taxon>
        <taxon>Euteleostomi</taxon>
        <taxon>Actinopterygii</taxon>
        <taxon>Neopterygii</taxon>
        <taxon>Holostei</taxon>
        <taxon>Semionotiformes</taxon>
        <taxon>Lepisosteidae</taxon>
        <taxon>Lepisosteus</taxon>
    </lineage>
</organism>
<dbReference type="InterPro" id="IPR001965">
    <property type="entry name" value="Znf_PHD"/>
</dbReference>
<evidence type="ECO:0000256" key="5">
    <source>
        <dbReference type="ARBA" id="ARBA00022833"/>
    </source>
</evidence>
<dbReference type="SMART" id="SM00249">
    <property type="entry name" value="PHD"/>
    <property type="match status" value="1"/>
</dbReference>
<feature type="compositionally biased region" description="Polar residues" evidence="12">
    <location>
        <begin position="688"/>
        <end position="698"/>
    </location>
</feature>
<keyword evidence="3" id="KW-0677">Repeat</keyword>
<reference evidence="16" key="2">
    <citation type="submission" date="2025-08" db="UniProtKB">
        <authorList>
            <consortium name="Ensembl"/>
        </authorList>
    </citation>
    <scope>IDENTIFICATION</scope>
</reference>
<reference evidence="17" key="1">
    <citation type="submission" date="2011-12" db="EMBL/GenBank/DDBJ databases">
        <title>The Draft Genome of Lepisosteus oculatus.</title>
        <authorList>
            <consortium name="The Broad Institute Genome Assembly &amp; Analysis Group"/>
            <consortium name="Computational R&amp;D Group"/>
            <consortium name="and Sequencing Platform"/>
            <person name="Di Palma F."/>
            <person name="Alfoldi J."/>
            <person name="Johnson J."/>
            <person name="Berlin A."/>
            <person name="Gnerre S."/>
            <person name="Jaffe D."/>
            <person name="MacCallum I."/>
            <person name="Young S."/>
            <person name="Walker B.J."/>
            <person name="Lander E.S."/>
            <person name="Lindblad-Toh K."/>
        </authorList>
    </citation>
    <scope>NUCLEOTIDE SEQUENCE [LARGE SCALE GENOMIC DNA]</scope>
</reference>
<dbReference type="FunFam" id="3.30.40.10:FF:000123">
    <property type="entry name" value="E3 ubiquitin-protein ligase TRIM33"/>
    <property type="match status" value="1"/>
</dbReference>
<evidence type="ECO:0000256" key="7">
    <source>
        <dbReference type="ARBA" id="ARBA00023117"/>
    </source>
</evidence>
<evidence type="ECO:0000256" key="3">
    <source>
        <dbReference type="ARBA" id="ARBA00022737"/>
    </source>
</evidence>
<dbReference type="PANTHER" id="PTHR45915:SF7">
    <property type="entry name" value="TRIPARTITE MOTIF-CONTAINING PROTEIN 66"/>
    <property type="match status" value="1"/>
</dbReference>
<dbReference type="Pfam" id="PF00628">
    <property type="entry name" value="PHD"/>
    <property type="match status" value="1"/>
</dbReference>
<dbReference type="Pfam" id="PF00643">
    <property type="entry name" value="zf-B_box"/>
    <property type="match status" value="1"/>
</dbReference>
<evidence type="ECO:0000313" key="17">
    <source>
        <dbReference type="Proteomes" id="UP000018468"/>
    </source>
</evidence>
<dbReference type="SUPFAM" id="SSF47370">
    <property type="entry name" value="Bromodomain"/>
    <property type="match status" value="1"/>
</dbReference>
<dbReference type="GO" id="GO:0000785">
    <property type="term" value="C:chromatin"/>
    <property type="evidence" value="ECO:0000318"/>
    <property type="project" value="GO_Central"/>
</dbReference>
<keyword evidence="17" id="KW-1185">Reference proteome</keyword>
<dbReference type="SMART" id="SM00297">
    <property type="entry name" value="BROMO"/>
    <property type="match status" value="1"/>
</dbReference>
<sequence>MDKLCTDCQEQREAQGLCTFCNKWLCFRCTDIHQHRNTTSLFISEAEKMPSHAGPNFQSKGFLFCHFHNQELLDLFCETCDMLTCKSCHFSAHKDHRLILVGKALHNQQWLFESLMAQLDDKRSVVENSAKQIEARIHGIKIAQKKTENQIKMAKMIMINELNKRASHLIEQLEKITNDLQQKTVSQLNGVIDLCSQLSHVQNFVNWATVNQRRSPLLFSKELITFQMQRLLESQLPSDIGPPVKIKFNWDASFWTKQISTLGELTTEGGSSPHTGGGASPSVLKPQPITCPAMPASLCHQPQDQSCGFPTCLQSRVCCPHCLETQASRWLLDKKQLELSPYPLSLTLPNQTTPSLQLPMPGQWVPKSPLASAPQMIHLPSQSLMQHRYFQQSLLPSSGRPLQGRAVENGLRILAPCRLEPLQPQEAELDLPLQGAEQARAGPTSDTVRQQQRRQICLQQLSTSPTAAHGQDHPALCQASELELKQQTGTSSRMSQSHVVDQTIACTTYFSLWYHTMAMMSQSLLGSFHQQVNYDVTKQTNPPSHTKTVIFHNALGTEDTKQHTEQCDIFNSLPLLSNSELNEWEALGTSLPVTSNHRISHPSSEKWIPFQGFPLLVLFTFQPQKPPLDSLGSAELSCSAGATTATFLNKFVHWTSRHPQKMGLSAVFKGSAPLRAISIAPALLKMSEPTNGLLSSTRRTPDPKRGKRTHPRDSPSEPVMPSSRSAAHLLSEHQPLGAAHSLATRHRNHGSKDCKVRFKATASQQQNNHGHCSSSGNELVTSASHATSTGYTFDLKWTHECIHCAFSSCFRTRGVMILTKTEPGHSTYEGDDAKGEHSSQNTVRVPSEISNFPLPALKLPSESRENDAPPPAGTDLDTETGARSEQDKGSCGTEYTGEDCLSLPAVDGVVEPSAGDDSDSPSPSGNLQCPEMEPDLGTEELGEACGENEAEPSAENTMENEDFCAVCLNGGDLLCCDRCPKVFHLSCHIPPLLSFPVGDWVCTLCRNLIDPEMEYDCENTRLTAEHKGTTPQYGLSVLDQRKCEKLTLFIYCSVLSAPFHEPVSPLARHYYQIIKKPMDLSVIRSKLNKRSPLHYYTPEEFVSDVFLMFRNCAKFNYPDSEVAQAGRNLEALFNAKLKEEFPDNVFPEVTDDSDTEEFDGTYKVGDNGFPWPAEGKEHFHRKRKRRHSLSWRKHHF</sequence>
<dbReference type="HOGENOM" id="CLU_005817_1_0_1"/>
<feature type="compositionally biased region" description="Polar residues" evidence="12">
    <location>
        <begin position="838"/>
        <end position="850"/>
    </location>
</feature>
<feature type="domain" description="B box-type" evidence="15">
    <location>
        <begin position="1"/>
        <end position="36"/>
    </location>
</feature>
<evidence type="ECO:0000313" key="16">
    <source>
        <dbReference type="Ensembl" id="ENSLOCP00000003947.1"/>
    </source>
</evidence>
<evidence type="ECO:0000259" key="15">
    <source>
        <dbReference type="PROSITE" id="PS50119"/>
    </source>
</evidence>
<dbReference type="InterPro" id="IPR036427">
    <property type="entry name" value="Bromodomain-like_sf"/>
</dbReference>
<dbReference type="Bgee" id="ENSLOCG00000003340">
    <property type="expression patterns" value="Expressed in bone element and 9 other cell types or tissues"/>
</dbReference>
<dbReference type="PROSITE" id="PS50014">
    <property type="entry name" value="BROMODOMAIN_2"/>
    <property type="match status" value="1"/>
</dbReference>
<feature type="domain" description="Bromo" evidence="13">
    <location>
        <begin position="1055"/>
        <end position="1123"/>
    </location>
</feature>
<dbReference type="PROSITE" id="PS01359">
    <property type="entry name" value="ZF_PHD_1"/>
    <property type="match status" value="1"/>
</dbReference>
<dbReference type="PROSITE" id="PS50119">
    <property type="entry name" value="ZF_BBOX"/>
    <property type="match status" value="2"/>
</dbReference>
<dbReference type="OMA" id="PQDFQWP"/>
<evidence type="ECO:0000256" key="12">
    <source>
        <dbReference type="SAM" id="MobiDB-lite"/>
    </source>
</evidence>
<dbReference type="eggNOG" id="KOG2177">
    <property type="taxonomic scope" value="Eukaryota"/>
</dbReference>
<name>W5M6D9_LEPOC</name>
<dbReference type="Ensembl" id="ENSLOCT00000003955.1">
    <property type="protein sequence ID" value="ENSLOCP00000003947.1"/>
    <property type="gene ID" value="ENSLOCG00000003340.1"/>
</dbReference>
<keyword evidence="7 10" id="KW-0103">Bromodomain</keyword>
<dbReference type="InterPro" id="IPR011011">
    <property type="entry name" value="Znf_FYVE_PHD"/>
</dbReference>
<dbReference type="InterPro" id="IPR001487">
    <property type="entry name" value="Bromodomain"/>
</dbReference>
<dbReference type="Gene3D" id="3.30.40.10">
    <property type="entry name" value="Zinc/RING finger domain, C3HC4 (zinc finger)"/>
    <property type="match status" value="1"/>
</dbReference>
<dbReference type="SMART" id="SM00502">
    <property type="entry name" value="BBC"/>
    <property type="match status" value="1"/>
</dbReference>
<dbReference type="CDD" id="cd05502">
    <property type="entry name" value="Bromo_tif1_like"/>
    <property type="match status" value="1"/>
</dbReference>
<dbReference type="InterPro" id="IPR003649">
    <property type="entry name" value="Bbox_C"/>
</dbReference>
<dbReference type="Proteomes" id="UP000018468">
    <property type="component" value="Linkage group LG27"/>
</dbReference>
<feature type="coiled-coil region" evidence="11">
    <location>
        <begin position="116"/>
        <end position="183"/>
    </location>
</feature>
<evidence type="ECO:0000256" key="4">
    <source>
        <dbReference type="ARBA" id="ARBA00022771"/>
    </source>
</evidence>
<dbReference type="SUPFAM" id="SSF57845">
    <property type="entry name" value="B-box zinc-binding domain"/>
    <property type="match status" value="1"/>
</dbReference>
<evidence type="ECO:0000256" key="10">
    <source>
        <dbReference type="PROSITE-ProRule" id="PRU00035"/>
    </source>
</evidence>
<dbReference type="InParanoid" id="W5M6D9"/>
<dbReference type="STRING" id="7918.ENSLOCP00000003947"/>
<dbReference type="GO" id="GO:0005634">
    <property type="term" value="C:nucleus"/>
    <property type="evidence" value="ECO:0007669"/>
    <property type="project" value="UniProtKB-SubCell"/>
</dbReference>
<keyword evidence="5" id="KW-0862">Zinc</keyword>
<dbReference type="InterPro" id="IPR019786">
    <property type="entry name" value="Zinc_finger_PHD-type_CS"/>
</dbReference>
<keyword evidence="2" id="KW-0479">Metal-binding</keyword>
<dbReference type="SUPFAM" id="SSF57903">
    <property type="entry name" value="FYVE/PHD zinc finger"/>
    <property type="match status" value="1"/>
</dbReference>
<evidence type="ECO:0000259" key="14">
    <source>
        <dbReference type="PROSITE" id="PS50016"/>
    </source>
</evidence>
<feature type="region of interest" description="Disordered" evidence="12">
    <location>
        <begin position="908"/>
        <end position="938"/>
    </location>
</feature>
<accession>W5M6D9</accession>
<evidence type="ECO:0000256" key="9">
    <source>
        <dbReference type="PROSITE-ProRule" id="PRU00024"/>
    </source>
</evidence>
<dbReference type="InterPro" id="IPR019787">
    <property type="entry name" value="Znf_PHD-finger"/>
</dbReference>
<feature type="region of interest" description="Disordered" evidence="12">
    <location>
        <begin position="825"/>
        <end position="896"/>
    </location>
</feature>
<dbReference type="Gene3D" id="1.20.920.10">
    <property type="entry name" value="Bromodomain-like"/>
    <property type="match status" value="1"/>
</dbReference>
<dbReference type="EMBL" id="AHAT01008200">
    <property type="status" value="NOT_ANNOTATED_CDS"/>
    <property type="molecule type" value="Genomic_DNA"/>
</dbReference>
<keyword evidence="6 11" id="KW-0175">Coiled coil</keyword>
<evidence type="ECO:0000256" key="8">
    <source>
        <dbReference type="ARBA" id="ARBA00023242"/>
    </source>
</evidence>